<dbReference type="Gene3D" id="1.10.260.40">
    <property type="entry name" value="lambda repressor-like DNA-binding domains"/>
    <property type="match status" value="1"/>
</dbReference>
<dbReference type="InterPro" id="IPR001387">
    <property type="entry name" value="Cro/C1-type_HTH"/>
</dbReference>
<keyword evidence="5 7" id="KW-0472">Membrane</keyword>
<evidence type="ECO:0000256" key="7">
    <source>
        <dbReference type="SAM" id="Phobius"/>
    </source>
</evidence>
<dbReference type="PANTHER" id="PTHR10465">
    <property type="entry name" value="TRANSMEMBRANE GTPASE FZO1"/>
    <property type="match status" value="1"/>
</dbReference>
<dbReference type="STRING" id="1781255.BH720_20250"/>
<feature type="transmembrane region" description="Helical" evidence="7">
    <location>
        <begin position="634"/>
        <end position="653"/>
    </location>
</feature>
<dbReference type="SMART" id="SM00530">
    <property type="entry name" value="HTH_XRE"/>
    <property type="match status" value="1"/>
</dbReference>
<dbReference type="InterPro" id="IPR027417">
    <property type="entry name" value="P-loop_NTPase"/>
</dbReference>
<dbReference type="Gene3D" id="3.40.50.300">
    <property type="entry name" value="P-loop containing nucleotide triphosphate hydrolases"/>
    <property type="match status" value="1"/>
</dbReference>
<name>A0A1E5QG96_9CYAN</name>
<sequence length="748" mass="84086">MNIDLRGARERAGLSQAELAAILGLSQAQVSRYEQDPGAIPTELLLRWTQALGTDIQTLVASAIPLPPPVDPGDPYRQLQRDLNLLEQYVTDSFPSGELNIPNNPPTPNDVIKQIYRYRQKPNLVLVGRFDSGKSHLANTLMGAKILPSQYQPATRVITFVKHISDRPSWFEDQVGILAEDFWTRDEKGNQIFDLTLFDSQFWFERHCIKAGSLEVLRQHGVHDHVSEVKIEGHSAIVYVESPLLKSCNVVDFPGYSDQADQTSEDVKKASSAIQIADLIVYTSPVNGFMNAEDFSRLSYLLKVLPSPETYNKEFPILGNLFVVGTHANPSISGTDISSILQTGSIRLYKHINETVLVERSKNIDRPIEKENLQMRFFSFWEETPRRWESFKKELVLILGQSLPKARKIKISHEISLLKNEVPNQISEQIRAYEQTTSELEQRQQELEVLEKEEPKRRALLKQKRLKIQKRITELQSKTQDSFQQSYTASIHVSAVETMIRNRYRDKKDAKEYAAGYLTEQLQGKIETYIKENSNSLKTDIDEFLNTYEEVFLKLPKLNLGSVSIPFDPKGAFIGGLAGAGSVGALAVWAASLGNLGAYILVAKFVSLLSALGISISGGVATVVSFVAAIGGPITLGIGLFAAAIFLGLALFGESWERRLAKKIVSHFEEQRVLHKFLQGSEEYWQDTAKAFEKGADAVEDQFQEYIQHLRELCSNDEISKKKVERILLILGELKAFFAEIPWRGSIS</sequence>
<keyword evidence="7" id="KW-1133">Transmembrane helix</keyword>
<dbReference type="InterPro" id="IPR027094">
    <property type="entry name" value="Mitofusin_fam"/>
</dbReference>
<evidence type="ECO:0000256" key="4">
    <source>
        <dbReference type="ARBA" id="ARBA00023134"/>
    </source>
</evidence>
<dbReference type="CDD" id="cd00093">
    <property type="entry name" value="HTH_XRE"/>
    <property type="match status" value="1"/>
</dbReference>
<dbReference type="SUPFAM" id="SSF47413">
    <property type="entry name" value="lambda repressor-like DNA-binding domains"/>
    <property type="match status" value="1"/>
</dbReference>
<keyword evidence="7" id="KW-0812">Transmembrane</keyword>
<dbReference type="PROSITE" id="PS50943">
    <property type="entry name" value="HTH_CROC1"/>
    <property type="match status" value="1"/>
</dbReference>
<feature type="coiled-coil region" evidence="6">
    <location>
        <begin position="426"/>
        <end position="478"/>
    </location>
</feature>
<keyword evidence="6" id="KW-0175">Coiled coil</keyword>
<evidence type="ECO:0000259" key="8">
    <source>
        <dbReference type="PROSITE" id="PS50943"/>
    </source>
</evidence>
<evidence type="ECO:0000313" key="9">
    <source>
        <dbReference type="EMBL" id="OEJ73353.1"/>
    </source>
</evidence>
<dbReference type="RefSeq" id="WP_069969036.1">
    <property type="nucleotide sequence ID" value="NZ_CM124774.1"/>
</dbReference>
<dbReference type="GO" id="GO:0016020">
    <property type="term" value="C:membrane"/>
    <property type="evidence" value="ECO:0007669"/>
    <property type="project" value="UniProtKB-SubCell"/>
</dbReference>
<proteinExistence type="predicted"/>
<gene>
    <name evidence="9" type="ORF">BH720_20250</name>
</gene>
<feature type="transmembrane region" description="Helical" evidence="7">
    <location>
        <begin position="572"/>
        <end position="593"/>
    </location>
</feature>
<keyword evidence="3" id="KW-0378">Hydrolase</keyword>
<comment type="caution">
    <text evidence="9">The sequence shown here is derived from an EMBL/GenBank/DDBJ whole genome shotgun (WGS) entry which is preliminary data.</text>
</comment>
<dbReference type="SUPFAM" id="SSF52540">
    <property type="entry name" value="P-loop containing nucleoside triphosphate hydrolases"/>
    <property type="match status" value="1"/>
</dbReference>
<feature type="domain" description="HTH cro/C1-type" evidence="8">
    <location>
        <begin position="5"/>
        <end position="59"/>
    </location>
</feature>
<dbReference type="Pfam" id="PF01381">
    <property type="entry name" value="HTH_3"/>
    <property type="match status" value="1"/>
</dbReference>
<dbReference type="GO" id="GO:0003924">
    <property type="term" value="F:GTPase activity"/>
    <property type="evidence" value="ECO:0007669"/>
    <property type="project" value="InterPro"/>
</dbReference>
<dbReference type="GO" id="GO:0005525">
    <property type="term" value="F:GTP binding"/>
    <property type="evidence" value="ECO:0007669"/>
    <property type="project" value="UniProtKB-KW"/>
</dbReference>
<comment type="subcellular location">
    <subcellularLocation>
        <location evidence="1">Membrane</location>
    </subcellularLocation>
</comment>
<keyword evidence="4" id="KW-0342">GTP-binding</keyword>
<feature type="transmembrane region" description="Helical" evidence="7">
    <location>
        <begin position="605"/>
        <end position="628"/>
    </location>
</feature>
<dbReference type="PANTHER" id="PTHR10465:SF0">
    <property type="entry name" value="SARCALUMENIN"/>
    <property type="match status" value="1"/>
</dbReference>
<dbReference type="AlphaFoldDB" id="A0A1E5QG96"/>
<protein>
    <recommendedName>
        <fullName evidence="8">HTH cro/C1-type domain-containing protein</fullName>
    </recommendedName>
</protein>
<evidence type="ECO:0000256" key="5">
    <source>
        <dbReference type="ARBA" id="ARBA00023136"/>
    </source>
</evidence>
<dbReference type="InterPro" id="IPR010982">
    <property type="entry name" value="Lambda_DNA-bd_dom_sf"/>
</dbReference>
<organism evidence="9">
    <name type="scientific">Desertifilum tharense IPPAS B-1220</name>
    <dbReference type="NCBI Taxonomy" id="1781255"/>
    <lineage>
        <taxon>Bacteria</taxon>
        <taxon>Bacillati</taxon>
        <taxon>Cyanobacteriota</taxon>
        <taxon>Cyanophyceae</taxon>
        <taxon>Desertifilales</taxon>
        <taxon>Desertifilaceae</taxon>
        <taxon>Desertifilum</taxon>
    </lineage>
</organism>
<keyword evidence="2" id="KW-0547">Nucleotide-binding</keyword>
<dbReference type="EMBL" id="MJGC01000090">
    <property type="protein sequence ID" value="OEJ73353.1"/>
    <property type="molecule type" value="Genomic_DNA"/>
</dbReference>
<evidence type="ECO:0000256" key="1">
    <source>
        <dbReference type="ARBA" id="ARBA00004370"/>
    </source>
</evidence>
<reference evidence="9" key="1">
    <citation type="submission" date="2016-09" db="EMBL/GenBank/DDBJ databases">
        <title>Draft genome of thermotolerant cyanobacterium Desertifilum sp. strain IPPAS B-1220.</title>
        <authorList>
            <person name="Sinetova M.A."/>
            <person name="Bolakhan K."/>
            <person name="Zayadan B.K."/>
            <person name="Mironov K.S."/>
            <person name="Ustinova V."/>
            <person name="Kupriyanova E.V."/>
            <person name="Sidorov R.A."/>
            <person name="Skrypnik A.N."/>
            <person name="Gogoleva N.E."/>
            <person name="Gogolev Y.V."/>
            <person name="Los D.A."/>
        </authorList>
    </citation>
    <scope>NUCLEOTIDE SEQUENCE [LARGE SCALE GENOMIC DNA]</scope>
    <source>
        <strain evidence="9">IPPAS B-1220</strain>
    </source>
</reference>
<dbReference type="GO" id="GO:0003677">
    <property type="term" value="F:DNA binding"/>
    <property type="evidence" value="ECO:0007669"/>
    <property type="project" value="InterPro"/>
</dbReference>
<evidence type="ECO:0000256" key="3">
    <source>
        <dbReference type="ARBA" id="ARBA00022801"/>
    </source>
</evidence>
<dbReference type="OrthoDB" id="9816479at2"/>
<evidence type="ECO:0000256" key="2">
    <source>
        <dbReference type="ARBA" id="ARBA00022741"/>
    </source>
</evidence>
<dbReference type="InterPro" id="IPR045063">
    <property type="entry name" value="Dynamin_N"/>
</dbReference>
<evidence type="ECO:0000256" key="6">
    <source>
        <dbReference type="SAM" id="Coils"/>
    </source>
</evidence>
<dbReference type="Pfam" id="PF00350">
    <property type="entry name" value="Dynamin_N"/>
    <property type="match status" value="1"/>
</dbReference>
<accession>A0A1E5QG96</accession>